<organism evidence="3 4">
    <name type="scientific">Fusarium pseudoanthophilum</name>
    <dbReference type="NCBI Taxonomy" id="48495"/>
    <lineage>
        <taxon>Eukaryota</taxon>
        <taxon>Fungi</taxon>
        <taxon>Dikarya</taxon>
        <taxon>Ascomycota</taxon>
        <taxon>Pezizomycotina</taxon>
        <taxon>Sordariomycetes</taxon>
        <taxon>Hypocreomycetidae</taxon>
        <taxon>Hypocreales</taxon>
        <taxon>Nectriaceae</taxon>
        <taxon>Fusarium</taxon>
        <taxon>Fusarium fujikuroi species complex</taxon>
    </lineage>
</organism>
<protein>
    <submittedName>
        <fullName evidence="3">Ribose-phosphate pyrophosphokinase</fullName>
    </submittedName>
</protein>
<dbReference type="Gene3D" id="3.40.50.1820">
    <property type="entry name" value="alpha/beta hydrolase"/>
    <property type="match status" value="1"/>
</dbReference>
<evidence type="ECO:0000256" key="1">
    <source>
        <dbReference type="SAM" id="MobiDB-lite"/>
    </source>
</evidence>
<dbReference type="Pfam" id="PF12697">
    <property type="entry name" value="Abhydrolase_6"/>
    <property type="match status" value="1"/>
</dbReference>
<feature type="region of interest" description="Disordered" evidence="1">
    <location>
        <begin position="179"/>
        <end position="218"/>
    </location>
</feature>
<dbReference type="AlphaFoldDB" id="A0A8H5LG55"/>
<keyword evidence="4" id="KW-1185">Reference proteome</keyword>
<dbReference type="InterPro" id="IPR029058">
    <property type="entry name" value="AB_hydrolase_fold"/>
</dbReference>
<keyword evidence="3" id="KW-0808">Transferase</keyword>
<dbReference type="InterPro" id="IPR000073">
    <property type="entry name" value="AB_hydrolase_1"/>
</dbReference>
<dbReference type="PANTHER" id="PTHR37471">
    <property type="entry name" value="UNNAMED PRODUCT"/>
    <property type="match status" value="1"/>
</dbReference>
<evidence type="ECO:0000313" key="3">
    <source>
        <dbReference type="EMBL" id="KAF5590030.1"/>
    </source>
</evidence>
<feature type="domain" description="AB hydrolase-1" evidence="2">
    <location>
        <begin position="445"/>
        <end position="663"/>
    </location>
</feature>
<name>A0A8H5LG55_9HYPO</name>
<dbReference type="GO" id="GO:0016301">
    <property type="term" value="F:kinase activity"/>
    <property type="evidence" value="ECO:0007669"/>
    <property type="project" value="UniProtKB-KW"/>
</dbReference>
<accession>A0A8H5LG55</accession>
<gene>
    <name evidence="3" type="ORF">FPANT_6122</name>
</gene>
<reference evidence="3 4" key="1">
    <citation type="submission" date="2020-05" db="EMBL/GenBank/DDBJ databases">
        <title>Identification and distribution of gene clusters putatively required for synthesis of sphingolipid metabolism inhibitors in phylogenetically diverse species of the filamentous fungus Fusarium.</title>
        <authorList>
            <person name="Kim H.-S."/>
            <person name="Busman M."/>
            <person name="Brown D.W."/>
            <person name="Divon H."/>
            <person name="Uhlig S."/>
            <person name="Proctor R.H."/>
        </authorList>
    </citation>
    <scope>NUCLEOTIDE SEQUENCE [LARGE SCALE GENOMIC DNA]</scope>
    <source>
        <strain evidence="3 4">NRRL 25211</strain>
    </source>
</reference>
<dbReference type="EMBL" id="JAAOAR010000294">
    <property type="protein sequence ID" value="KAF5590030.1"/>
    <property type="molecule type" value="Genomic_DNA"/>
</dbReference>
<keyword evidence="3" id="KW-0418">Kinase</keyword>
<evidence type="ECO:0000313" key="4">
    <source>
        <dbReference type="Proteomes" id="UP000544095"/>
    </source>
</evidence>
<evidence type="ECO:0000259" key="2">
    <source>
        <dbReference type="Pfam" id="PF12697"/>
    </source>
</evidence>
<sequence>MDDPAYTWPAWKFGLKREDLSNKLHDQYNTYLAPIQSPEAFYYDISEIAHTAHSAAEFHHLAHVRRQERLNELKEALESASFEIIGNPRLIDTPQWEHAIQLFRTNSLDSLVQYFASYLPHEHRWYPLHQDSALSGADDSGGLSKRHTSGTTGKLSQVSTGACILDGITLGAAEHKREEMHNNNNAHRRARPSTKTWSGEVSPEHTHSTAQRRASFDRHAEPTRQFLKFTPKSPPCTVGLKLQPAVGHNIIKQTLPGCNGGNITMGLHIYAHVHLRLAPHCAPQHHRLSRFITSPPPIPGSEASRGMHLQKPANHPIAPCRADRQKLFQQCHDNIPDAGQYLRRWFRDAPDDEIKRENVKEFFRWGFLNLEDSDSTYDDELEEYIEQLEELLGRKLEPGRGDAKCLRMTLDKVEMLHRSLTWYLSPAKRLTYWHRPHTSKTRLPVLFIHGIGVGLYPYVNFLAELNAAGSADEDVGIIAVEILSVSSRITGPAMLKEEMCEEIHRILSSHGWENCVLVSHSYGSVVAAQLLRDPEISASIGPVMFIDPVSFLLHLPDVAYNFICRRPSETKEHLLSYFGSKDIGIAHTLFRRFFWADNLLWKEDLQDRPTAVVLASRDSIIDSKSIRAYLVGSKDWTQSPNKESEEVERDGKFDVIWFEGLDHGQAFDYKTTRLRLVETVRGLCNEAIGPEKAMEVRKKRLNGLL</sequence>
<comment type="caution">
    <text evidence="3">The sequence shown here is derived from an EMBL/GenBank/DDBJ whole genome shotgun (WGS) entry which is preliminary data.</text>
</comment>
<feature type="region of interest" description="Disordered" evidence="1">
    <location>
        <begin position="136"/>
        <end position="156"/>
    </location>
</feature>
<dbReference type="Proteomes" id="UP000544095">
    <property type="component" value="Unassembled WGS sequence"/>
</dbReference>
<dbReference type="PANTHER" id="PTHR37471:SF1">
    <property type="entry name" value="AB HYDROLASE-1 DOMAIN-CONTAINING PROTEIN"/>
    <property type="match status" value="1"/>
</dbReference>
<dbReference type="SUPFAM" id="SSF53474">
    <property type="entry name" value="alpha/beta-Hydrolases"/>
    <property type="match status" value="1"/>
</dbReference>
<proteinExistence type="predicted"/>